<protein>
    <submittedName>
        <fullName evidence="3">Universal stress protein</fullName>
    </submittedName>
</protein>
<dbReference type="PANTHER" id="PTHR46553">
    <property type="entry name" value="ADENINE NUCLEOTIDE ALPHA HYDROLASES-LIKE SUPERFAMILY PROTEIN"/>
    <property type="match status" value="1"/>
</dbReference>
<gene>
    <name evidence="3" type="ORF">IQ251_12405</name>
</gene>
<organism evidence="3 4">
    <name type="scientific">Saccharopolyspora montiporae</name>
    <dbReference type="NCBI Taxonomy" id="2781240"/>
    <lineage>
        <taxon>Bacteria</taxon>
        <taxon>Bacillati</taxon>
        <taxon>Actinomycetota</taxon>
        <taxon>Actinomycetes</taxon>
        <taxon>Pseudonocardiales</taxon>
        <taxon>Pseudonocardiaceae</taxon>
        <taxon>Saccharopolyspora</taxon>
    </lineage>
</organism>
<evidence type="ECO:0000259" key="2">
    <source>
        <dbReference type="Pfam" id="PF00582"/>
    </source>
</evidence>
<evidence type="ECO:0000313" key="3">
    <source>
        <dbReference type="EMBL" id="MBE9375245.1"/>
    </source>
</evidence>
<dbReference type="PANTHER" id="PTHR46553:SF3">
    <property type="entry name" value="ADENINE NUCLEOTIDE ALPHA HYDROLASES-LIKE SUPERFAMILY PROTEIN"/>
    <property type="match status" value="1"/>
</dbReference>
<dbReference type="EMBL" id="JADEYC010000019">
    <property type="protein sequence ID" value="MBE9375245.1"/>
    <property type="molecule type" value="Genomic_DNA"/>
</dbReference>
<feature type="domain" description="UspA" evidence="2">
    <location>
        <begin position="8"/>
        <end position="141"/>
    </location>
</feature>
<dbReference type="AlphaFoldDB" id="A0A929G054"/>
<evidence type="ECO:0000313" key="4">
    <source>
        <dbReference type="Proteomes" id="UP000598360"/>
    </source>
</evidence>
<reference evidence="3" key="1">
    <citation type="submission" date="2020-10" db="EMBL/GenBank/DDBJ databases">
        <title>Diversity and distribution of actinomycetes associated with coral in the coast of Hainan.</title>
        <authorList>
            <person name="Li F."/>
        </authorList>
    </citation>
    <scope>NUCLEOTIDE SEQUENCE</scope>
    <source>
        <strain evidence="3">HNM0983</strain>
    </source>
</reference>
<keyword evidence="4" id="KW-1185">Reference proteome</keyword>
<dbReference type="PRINTS" id="PR01438">
    <property type="entry name" value="UNVRSLSTRESS"/>
</dbReference>
<evidence type="ECO:0000256" key="1">
    <source>
        <dbReference type="ARBA" id="ARBA00008791"/>
    </source>
</evidence>
<comment type="similarity">
    <text evidence="1">Belongs to the universal stress protein A family.</text>
</comment>
<dbReference type="SUPFAM" id="SSF52402">
    <property type="entry name" value="Adenine nucleotide alpha hydrolases-like"/>
    <property type="match status" value="1"/>
</dbReference>
<dbReference type="InterPro" id="IPR014729">
    <property type="entry name" value="Rossmann-like_a/b/a_fold"/>
</dbReference>
<dbReference type="InterPro" id="IPR006016">
    <property type="entry name" value="UspA"/>
</dbReference>
<accession>A0A929G054</accession>
<name>A0A929G054_9PSEU</name>
<dbReference type="RefSeq" id="WP_193928687.1">
    <property type="nucleotide sequence ID" value="NZ_JADEYC010000019.1"/>
</dbReference>
<dbReference type="CDD" id="cd23659">
    <property type="entry name" value="USP_At3g01520-like"/>
    <property type="match status" value="1"/>
</dbReference>
<dbReference type="Proteomes" id="UP000598360">
    <property type="component" value="Unassembled WGS sequence"/>
</dbReference>
<dbReference type="Gene3D" id="3.40.50.620">
    <property type="entry name" value="HUPs"/>
    <property type="match status" value="1"/>
</dbReference>
<dbReference type="InterPro" id="IPR006015">
    <property type="entry name" value="Universal_stress_UspA"/>
</dbReference>
<dbReference type="Pfam" id="PF00582">
    <property type="entry name" value="Usp"/>
    <property type="match status" value="1"/>
</dbReference>
<sequence length="144" mass="14678">MSAASGGKIVVGVDGSEPSKAALRWALRQAGLTGGWVSAVISWDAPPIYGWEAAPSRDDLNTNAAHILGEVIAEVADDQGGITIGREVANGHPAKALLSSAEDAELLVLGNRGRGGFSKALLGSVTAYITHHAACPVVVVRTAV</sequence>
<comment type="caution">
    <text evidence="3">The sequence shown here is derived from an EMBL/GenBank/DDBJ whole genome shotgun (WGS) entry which is preliminary data.</text>
</comment>
<proteinExistence type="inferred from homology"/>